<keyword evidence="2" id="KW-1185">Reference proteome</keyword>
<gene>
    <name evidence="1" type="ORF">JMN32_21270</name>
</gene>
<dbReference type="PROSITE" id="PS51257">
    <property type="entry name" value="PROKAR_LIPOPROTEIN"/>
    <property type="match status" value="1"/>
</dbReference>
<dbReference type="EMBL" id="JAEUGD010000066">
    <property type="protein sequence ID" value="MBL6448857.1"/>
    <property type="molecule type" value="Genomic_DNA"/>
</dbReference>
<sequence length="353" mass="39332">MKRTVTKYLSFILLVCMIALGACSGTRIVTMNAMRPAEITFPSYANTIVIVDRSKFDKNAVNIVEGILTGEMPGEDKAGVQATMMAFQNQLMASPRFHTKVASEQLIGNSITSAFPAALPWLKVEQMASRYGAEILIAIEIFDTDFVITNGKRKVKKQIEEDGVKKEIEVDEYYAEGVGNLTIGFRVYDPKEKTIVDQQLFSKSNTWQAAGKSAKDALAGLIAKSDATRYMGKIAGSDYAYKIAPMPIRISREFYSKSKKVPEIAAGSRLADINDWQGSANKWESGLSHAATKEAGYLCYNIAISYEVMGELETAKTWADRAYVDYGNKKARDYSATLNRRMYQEQRVQEQMK</sequence>
<dbReference type="Proteomes" id="UP000614216">
    <property type="component" value="Unassembled WGS sequence"/>
</dbReference>
<organism evidence="1 2">
    <name type="scientific">Fulvivirga marina</name>
    <dbReference type="NCBI Taxonomy" id="2494733"/>
    <lineage>
        <taxon>Bacteria</taxon>
        <taxon>Pseudomonadati</taxon>
        <taxon>Bacteroidota</taxon>
        <taxon>Cytophagia</taxon>
        <taxon>Cytophagales</taxon>
        <taxon>Fulvivirgaceae</taxon>
        <taxon>Fulvivirga</taxon>
    </lineage>
</organism>
<comment type="caution">
    <text evidence="1">The sequence shown here is derived from an EMBL/GenBank/DDBJ whole genome shotgun (WGS) entry which is preliminary data.</text>
</comment>
<dbReference type="RefSeq" id="WP_238354576.1">
    <property type="nucleotide sequence ID" value="NZ_JAEUGD010000066.1"/>
</dbReference>
<evidence type="ECO:0000313" key="2">
    <source>
        <dbReference type="Proteomes" id="UP000614216"/>
    </source>
</evidence>
<name>A0A937G1I0_9BACT</name>
<dbReference type="AlphaFoldDB" id="A0A937G1I0"/>
<protein>
    <submittedName>
        <fullName evidence="1">Uncharacterized protein</fullName>
    </submittedName>
</protein>
<proteinExistence type="predicted"/>
<accession>A0A937G1I0</accession>
<dbReference type="Pfam" id="PF19867">
    <property type="entry name" value="DUF6340"/>
    <property type="match status" value="1"/>
</dbReference>
<reference evidence="1" key="1">
    <citation type="submission" date="2021-01" db="EMBL/GenBank/DDBJ databases">
        <title>Fulvivirga kasyanovii gen. nov., sp nov., a novel member of the phylum Bacteroidetes isolated from seawater in a mussel farm.</title>
        <authorList>
            <person name="Zhao L.-H."/>
            <person name="Wang Z.-J."/>
        </authorList>
    </citation>
    <scope>NUCLEOTIDE SEQUENCE</scope>
    <source>
        <strain evidence="1">29W222</strain>
    </source>
</reference>
<evidence type="ECO:0000313" key="1">
    <source>
        <dbReference type="EMBL" id="MBL6448857.1"/>
    </source>
</evidence>
<dbReference type="InterPro" id="IPR045921">
    <property type="entry name" value="DUF6340"/>
</dbReference>